<evidence type="ECO:0000313" key="1">
    <source>
        <dbReference type="EMBL" id="USW48908.1"/>
    </source>
</evidence>
<evidence type="ECO:0000313" key="2">
    <source>
        <dbReference type="Proteomes" id="UP001056384"/>
    </source>
</evidence>
<proteinExistence type="predicted"/>
<accession>A0A9Q9AL08</accession>
<reference evidence="1" key="1">
    <citation type="submission" date="2022-06" db="EMBL/GenBank/DDBJ databases">
        <title>Complete genome sequences of two strains of the flax pathogen Septoria linicola.</title>
        <authorList>
            <person name="Lapalu N."/>
            <person name="Simon A."/>
            <person name="Demenou B."/>
            <person name="Paumier D."/>
            <person name="Guillot M.-P."/>
            <person name="Gout L."/>
            <person name="Valade R."/>
        </authorList>
    </citation>
    <scope>NUCLEOTIDE SEQUENCE</scope>
    <source>
        <strain evidence="1">SE15195</strain>
    </source>
</reference>
<dbReference type="Proteomes" id="UP001056384">
    <property type="component" value="Chromosome 2"/>
</dbReference>
<keyword evidence="2" id="KW-1185">Reference proteome</keyword>
<dbReference type="SUPFAM" id="SSF50494">
    <property type="entry name" value="Trypsin-like serine proteases"/>
    <property type="match status" value="1"/>
</dbReference>
<dbReference type="EMBL" id="CP099419">
    <property type="protein sequence ID" value="USW48908.1"/>
    <property type="molecule type" value="Genomic_DNA"/>
</dbReference>
<dbReference type="AlphaFoldDB" id="A0A9Q9AL08"/>
<dbReference type="PANTHER" id="PTHR43019">
    <property type="entry name" value="SERINE ENDOPROTEASE DEGS"/>
    <property type="match status" value="1"/>
</dbReference>
<sequence>MLNKALRRLPKADIQALRFKQDKLRQPTSQIPSFIRSSQSSSPSIAEAASATLLFVWSGSSTAFCISQSGLILTCAHCIAESANEYDPKVERWLLFSNGDPVRAKPLVWDAQRDLALLQITVAPAHLEDTPFPYIRLAAEPPKLRTSLLCIGNPGAENLETDQEGVATNFDILHISEGRFRGLDKSQDVQDNSEIGALKHDCWTYWGHSGAPLLDAKNGSLLGCHSSWDDETGMRRGVAWEAIRAFLTQHCEEQPPSGSVDDPVIL</sequence>
<dbReference type="InterPro" id="IPR043504">
    <property type="entry name" value="Peptidase_S1_PA_chymotrypsin"/>
</dbReference>
<dbReference type="OrthoDB" id="4217619at2759"/>
<dbReference type="Pfam" id="PF13365">
    <property type="entry name" value="Trypsin_2"/>
    <property type="match status" value="1"/>
</dbReference>
<dbReference type="InterPro" id="IPR009003">
    <property type="entry name" value="Peptidase_S1_PA"/>
</dbReference>
<dbReference type="Gene3D" id="2.40.10.10">
    <property type="entry name" value="Trypsin-like serine proteases"/>
    <property type="match status" value="2"/>
</dbReference>
<name>A0A9Q9AL08_9PEZI</name>
<dbReference type="PANTHER" id="PTHR43019:SF23">
    <property type="entry name" value="PROTEASE DO-LIKE 5, CHLOROPLASTIC"/>
    <property type="match status" value="1"/>
</dbReference>
<organism evidence="1 2">
    <name type="scientific">Septoria linicola</name>
    <dbReference type="NCBI Taxonomy" id="215465"/>
    <lineage>
        <taxon>Eukaryota</taxon>
        <taxon>Fungi</taxon>
        <taxon>Dikarya</taxon>
        <taxon>Ascomycota</taxon>
        <taxon>Pezizomycotina</taxon>
        <taxon>Dothideomycetes</taxon>
        <taxon>Dothideomycetidae</taxon>
        <taxon>Mycosphaerellales</taxon>
        <taxon>Mycosphaerellaceae</taxon>
        <taxon>Septoria</taxon>
    </lineage>
</organism>
<gene>
    <name evidence="1" type="ORF">Slin15195_G022270</name>
</gene>
<protein>
    <submittedName>
        <fullName evidence="1">Peptidase S1, PA clan</fullName>
    </submittedName>
</protein>